<name>A0A382K6F3_9ZZZZ</name>
<dbReference type="Gene3D" id="3.40.50.720">
    <property type="entry name" value="NAD(P)-binding Rossmann-like Domain"/>
    <property type="match status" value="1"/>
</dbReference>
<dbReference type="PANTHER" id="PTHR42879">
    <property type="entry name" value="3-OXOACYL-(ACYL-CARRIER-PROTEIN) REDUCTASE"/>
    <property type="match status" value="1"/>
</dbReference>
<proteinExistence type="inferred from homology"/>
<dbReference type="SUPFAM" id="SSF51735">
    <property type="entry name" value="NAD(P)-binding Rossmann-fold domains"/>
    <property type="match status" value="1"/>
</dbReference>
<evidence type="ECO:0000313" key="3">
    <source>
        <dbReference type="EMBL" id="SVC20050.1"/>
    </source>
</evidence>
<evidence type="ECO:0008006" key="4">
    <source>
        <dbReference type="Google" id="ProtNLM"/>
    </source>
</evidence>
<gene>
    <name evidence="3" type="ORF">METZ01_LOCUS272904</name>
</gene>
<organism evidence="3">
    <name type="scientific">marine metagenome</name>
    <dbReference type="NCBI Taxonomy" id="408172"/>
    <lineage>
        <taxon>unclassified sequences</taxon>
        <taxon>metagenomes</taxon>
        <taxon>ecological metagenomes</taxon>
    </lineage>
</organism>
<dbReference type="InterPro" id="IPR050259">
    <property type="entry name" value="SDR"/>
</dbReference>
<dbReference type="PRINTS" id="PR00081">
    <property type="entry name" value="GDHRDH"/>
</dbReference>
<dbReference type="InterPro" id="IPR002347">
    <property type="entry name" value="SDR_fam"/>
</dbReference>
<protein>
    <recommendedName>
        <fullName evidence="4">3-oxoacyl-[acyl-carrier-protein] reductase</fullName>
    </recommendedName>
</protein>
<dbReference type="Pfam" id="PF13561">
    <property type="entry name" value="adh_short_C2"/>
    <property type="match status" value="1"/>
</dbReference>
<dbReference type="GO" id="GO:0016491">
    <property type="term" value="F:oxidoreductase activity"/>
    <property type="evidence" value="ECO:0007669"/>
    <property type="project" value="UniProtKB-KW"/>
</dbReference>
<dbReference type="InterPro" id="IPR036291">
    <property type="entry name" value="NAD(P)-bd_dom_sf"/>
</dbReference>
<reference evidence="3" key="1">
    <citation type="submission" date="2018-05" db="EMBL/GenBank/DDBJ databases">
        <authorList>
            <person name="Lanie J.A."/>
            <person name="Ng W.-L."/>
            <person name="Kazmierczak K.M."/>
            <person name="Andrzejewski T.M."/>
            <person name="Davidsen T.M."/>
            <person name="Wayne K.J."/>
            <person name="Tettelin H."/>
            <person name="Glass J.I."/>
            <person name="Rusch D."/>
            <person name="Podicherti R."/>
            <person name="Tsui H.-C.T."/>
            <person name="Winkler M.E."/>
        </authorList>
    </citation>
    <scope>NUCLEOTIDE SEQUENCE</scope>
</reference>
<dbReference type="FunFam" id="3.40.50.720:FF:000173">
    <property type="entry name" value="3-oxoacyl-[acyl-carrier protein] reductase"/>
    <property type="match status" value="1"/>
</dbReference>
<dbReference type="PANTHER" id="PTHR42879:SF2">
    <property type="entry name" value="3-OXOACYL-[ACYL-CARRIER-PROTEIN] REDUCTASE FABG"/>
    <property type="match status" value="1"/>
</dbReference>
<dbReference type="PRINTS" id="PR00080">
    <property type="entry name" value="SDRFAMILY"/>
</dbReference>
<accession>A0A382K6F3</accession>
<sequence length="248" mass="27339">VLLLKNKNTVITGCNRGIGKEIVRVFAENGANIWACVREESGTFSKYINNLEKKHSVSINPVYFDLSDEEQIKTGVKTIKETKEPVDILVNNAGAIFTALFQMTSMKKLKEMFEINYFSQMLLTQYISRIMMRQKSGSIINVSSSAAIEGNEGRTGYASAKAAMITSTKVLAKELAPYNIRVNAVAPGLTQTEMMVSSTPEDALKETLNRICMQRVGQPIEIANAVLFLASDLSSYMTSQVLRVDGGM</sequence>
<evidence type="ECO:0000256" key="2">
    <source>
        <dbReference type="ARBA" id="ARBA00023002"/>
    </source>
</evidence>
<dbReference type="EMBL" id="UINC01078711">
    <property type="protein sequence ID" value="SVC20050.1"/>
    <property type="molecule type" value="Genomic_DNA"/>
</dbReference>
<feature type="non-terminal residue" evidence="3">
    <location>
        <position position="1"/>
    </location>
</feature>
<comment type="similarity">
    <text evidence="1">Belongs to the short-chain dehydrogenases/reductases (SDR) family.</text>
</comment>
<keyword evidence="2" id="KW-0560">Oxidoreductase</keyword>
<dbReference type="AlphaFoldDB" id="A0A382K6F3"/>
<dbReference type="CDD" id="cd05233">
    <property type="entry name" value="SDR_c"/>
    <property type="match status" value="1"/>
</dbReference>
<evidence type="ECO:0000256" key="1">
    <source>
        <dbReference type="ARBA" id="ARBA00006484"/>
    </source>
</evidence>